<reference evidence="2" key="1">
    <citation type="submission" date="2016-10" db="EMBL/GenBank/DDBJ databases">
        <authorList>
            <person name="Varghese N."/>
            <person name="Submissions S."/>
        </authorList>
    </citation>
    <scope>NUCLEOTIDE SEQUENCE [LARGE SCALE GENOMIC DNA]</scope>
    <source>
        <strain evidence="2">CGMCC 4.578</strain>
    </source>
</reference>
<dbReference type="EMBL" id="FOFT01000012">
    <property type="protein sequence ID" value="SES37662.1"/>
    <property type="molecule type" value="Genomic_DNA"/>
</dbReference>
<accession>A0A1H9WUQ1</accession>
<sequence length="79" mass="8654">MSQEESQRSPKRRKYSRTAGTQLPFAAMYRHAAAVPALVVAPPVDEMKSILLAEGLGNHDIAARLLVALTTVRHMSPRS</sequence>
<evidence type="ECO:0000313" key="1">
    <source>
        <dbReference type="EMBL" id="SES37662.1"/>
    </source>
</evidence>
<dbReference type="Proteomes" id="UP000199028">
    <property type="component" value="Unassembled WGS sequence"/>
</dbReference>
<proteinExistence type="predicted"/>
<evidence type="ECO:0000313" key="2">
    <source>
        <dbReference type="Proteomes" id="UP000199028"/>
    </source>
</evidence>
<organism evidence="1 2">
    <name type="scientific">Lentzea flaviverrucosa</name>
    <dbReference type="NCBI Taxonomy" id="200379"/>
    <lineage>
        <taxon>Bacteria</taxon>
        <taxon>Bacillati</taxon>
        <taxon>Actinomycetota</taxon>
        <taxon>Actinomycetes</taxon>
        <taxon>Pseudonocardiales</taxon>
        <taxon>Pseudonocardiaceae</taxon>
        <taxon>Lentzea</taxon>
    </lineage>
</organism>
<gene>
    <name evidence="1" type="ORF">SAMN05216195_112250</name>
</gene>
<dbReference type="AlphaFoldDB" id="A0A1H9WUQ1"/>
<keyword evidence="2" id="KW-1185">Reference proteome</keyword>
<name>A0A1H9WUQ1_9PSEU</name>
<protein>
    <submittedName>
        <fullName evidence="1">Uncharacterized protein</fullName>
    </submittedName>
</protein>